<dbReference type="OrthoDB" id="425534at2759"/>
<accession>A0A0F8A2Y3</accession>
<keyword evidence="1" id="KW-0812">Transmembrane</keyword>
<protein>
    <submittedName>
        <fullName evidence="2">Uncharacterized protein</fullName>
    </submittedName>
</protein>
<feature type="transmembrane region" description="Helical" evidence="1">
    <location>
        <begin position="28"/>
        <end position="47"/>
    </location>
</feature>
<dbReference type="SUPFAM" id="SSF53474">
    <property type="entry name" value="alpha/beta-Hydrolases"/>
    <property type="match status" value="1"/>
</dbReference>
<dbReference type="EMBL" id="KQ030602">
    <property type="protein sequence ID" value="KJZ70879.1"/>
    <property type="molecule type" value="Genomic_DNA"/>
</dbReference>
<keyword evidence="3" id="KW-1185">Reference proteome</keyword>
<organism evidence="2 3">
    <name type="scientific">Hirsutella minnesotensis 3608</name>
    <dbReference type="NCBI Taxonomy" id="1043627"/>
    <lineage>
        <taxon>Eukaryota</taxon>
        <taxon>Fungi</taxon>
        <taxon>Dikarya</taxon>
        <taxon>Ascomycota</taxon>
        <taxon>Pezizomycotina</taxon>
        <taxon>Sordariomycetes</taxon>
        <taxon>Hypocreomycetidae</taxon>
        <taxon>Hypocreales</taxon>
        <taxon>Ophiocordycipitaceae</taxon>
        <taxon>Hirsutella</taxon>
    </lineage>
</organism>
<evidence type="ECO:0000313" key="2">
    <source>
        <dbReference type="EMBL" id="KJZ70879.1"/>
    </source>
</evidence>
<evidence type="ECO:0000313" key="3">
    <source>
        <dbReference type="Proteomes" id="UP000054481"/>
    </source>
</evidence>
<gene>
    <name evidence="2" type="ORF">HIM_09744</name>
</gene>
<sequence>MKSPSLIYDSATEHRTASAGNLRKHVKVFMILVLCFALAIDTLLRVSRLFKPPQTPRIVTLDWEACPASYPTSLQCGHLAVPVNYDHPNDASLTLAMVRLKADTSDPIGNLIVNPGGPGSSPISLFIKGKQSQVASANLSQSYNIIAPDPRGVGASHPVKCNITLLRERVSKYVASQADFDALVTRNKALGASCLEMTGPVMNYLDTKSAARDLDRIRQVWARQTAVFVTIKADMDNQKGLGRIVNYRLLKEERKKKRNYRKEEAVYIHNGMWRWIP</sequence>
<keyword evidence="1" id="KW-0472">Membrane</keyword>
<dbReference type="Proteomes" id="UP000054481">
    <property type="component" value="Unassembled WGS sequence"/>
</dbReference>
<reference evidence="2 3" key="1">
    <citation type="journal article" date="2014" name="Genome Biol. Evol.">
        <title>Comparative genomics and transcriptomics analyses reveal divergent lifestyle features of nematode endoparasitic fungus Hirsutella minnesotensis.</title>
        <authorList>
            <person name="Lai Y."/>
            <person name="Liu K."/>
            <person name="Zhang X."/>
            <person name="Zhang X."/>
            <person name="Li K."/>
            <person name="Wang N."/>
            <person name="Shu C."/>
            <person name="Wu Y."/>
            <person name="Wang C."/>
            <person name="Bushley K.E."/>
            <person name="Xiang M."/>
            <person name="Liu X."/>
        </authorList>
    </citation>
    <scope>NUCLEOTIDE SEQUENCE [LARGE SCALE GENOMIC DNA]</scope>
    <source>
        <strain evidence="2 3">3608</strain>
    </source>
</reference>
<dbReference type="InterPro" id="IPR029058">
    <property type="entry name" value="AB_hydrolase_fold"/>
</dbReference>
<proteinExistence type="predicted"/>
<dbReference type="AlphaFoldDB" id="A0A0F8A2Y3"/>
<dbReference type="Gene3D" id="3.40.50.1820">
    <property type="entry name" value="alpha/beta hydrolase"/>
    <property type="match status" value="1"/>
</dbReference>
<keyword evidence="1" id="KW-1133">Transmembrane helix</keyword>
<name>A0A0F8A2Y3_9HYPO</name>
<evidence type="ECO:0000256" key="1">
    <source>
        <dbReference type="SAM" id="Phobius"/>
    </source>
</evidence>